<sequence>MDVEIKSIEKNGTWELVDLPKGEKTVGVKWIYKTKLNEKGEVDKYKARLVAKGYTQEHGIDYAEVFAPVARLDTIRLVVSLAAQNSWQIF</sequence>
<feature type="domain" description="Reverse transcriptase Ty1/copia-type" evidence="1">
    <location>
        <begin position="11"/>
        <end position="89"/>
    </location>
</feature>
<evidence type="ECO:0000259" key="1">
    <source>
        <dbReference type="Pfam" id="PF07727"/>
    </source>
</evidence>
<dbReference type="AlphaFoldDB" id="A0A4Y1RRK6"/>
<gene>
    <name evidence="2" type="ORF">Prudu_018784</name>
</gene>
<dbReference type="EMBL" id="AP019303">
    <property type="protein sequence ID" value="BBH06991.1"/>
    <property type="molecule type" value="Genomic_DNA"/>
</dbReference>
<dbReference type="InterPro" id="IPR013103">
    <property type="entry name" value="RVT_2"/>
</dbReference>
<dbReference type="SUPFAM" id="SSF56672">
    <property type="entry name" value="DNA/RNA polymerases"/>
    <property type="match status" value="1"/>
</dbReference>
<proteinExistence type="predicted"/>
<name>A0A4Y1RRK6_PRUDU</name>
<organism evidence="2">
    <name type="scientific">Prunus dulcis</name>
    <name type="common">Almond</name>
    <name type="synonym">Amygdalus dulcis</name>
    <dbReference type="NCBI Taxonomy" id="3755"/>
    <lineage>
        <taxon>Eukaryota</taxon>
        <taxon>Viridiplantae</taxon>
        <taxon>Streptophyta</taxon>
        <taxon>Embryophyta</taxon>
        <taxon>Tracheophyta</taxon>
        <taxon>Spermatophyta</taxon>
        <taxon>Magnoliopsida</taxon>
        <taxon>eudicotyledons</taxon>
        <taxon>Gunneridae</taxon>
        <taxon>Pentapetalae</taxon>
        <taxon>rosids</taxon>
        <taxon>fabids</taxon>
        <taxon>Rosales</taxon>
        <taxon>Rosaceae</taxon>
        <taxon>Amygdaloideae</taxon>
        <taxon>Amygdaleae</taxon>
        <taxon>Prunus</taxon>
    </lineage>
</organism>
<reference evidence="2" key="1">
    <citation type="journal article" date="2019" name="Science">
        <title>Mutation of a bHLH transcription factor allowed almond domestication.</title>
        <authorList>
            <person name="Sanchez-Perez R."/>
            <person name="Pavan S."/>
            <person name="Mazzeo R."/>
            <person name="Moldovan C."/>
            <person name="Aiese Cigliano R."/>
            <person name="Del Cueto J."/>
            <person name="Ricciardi F."/>
            <person name="Lotti C."/>
            <person name="Ricciardi L."/>
            <person name="Dicenta F."/>
            <person name="Lopez-Marques R.L."/>
            <person name="Lindberg Moller B."/>
        </authorList>
    </citation>
    <scope>NUCLEOTIDE SEQUENCE</scope>
</reference>
<dbReference type="InterPro" id="IPR043502">
    <property type="entry name" value="DNA/RNA_pol_sf"/>
</dbReference>
<accession>A0A4Y1RRK6</accession>
<dbReference type="Pfam" id="PF07727">
    <property type="entry name" value="RVT_2"/>
    <property type="match status" value="1"/>
</dbReference>
<protein>
    <submittedName>
        <fullName evidence="2">Transposable element protein</fullName>
    </submittedName>
</protein>
<evidence type="ECO:0000313" key="2">
    <source>
        <dbReference type="EMBL" id="BBH06991.1"/>
    </source>
</evidence>